<dbReference type="AlphaFoldDB" id="R4FKQ4"/>
<dbReference type="PRINTS" id="PR00947">
    <property type="entry name" value="CUTICLE"/>
</dbReference>
<feature type="signal peptide" evidence="3">
    <location>
        <begin position="1"/>
        <end position="19"/>
    </location>
</feature>
<dbReference type="InterPro" id="IPR000618">
    <property type="entry name" value="Insect_cuticle"/>
</dbReference>
<dbReference type="GO" id="GO:0005615">
    <property type="term" value="C:extracellular space"/>
    <property type="evidence" value="ECO:0007669"/>
    <property type="project" value="TreeGrafter"/>
</dbReference>
<evidence type="ECO:0000256" key="2">
    <source>
        <dbReference type="PROSITE-ProRule" id="PRU00497"/>
    </source>
</evidence>
<dbReference type="InterPro" id="IPR051217">
    <property type="entry name" value="Insect_Cuticle_Struc_Prot"/>
</dbReference>
<dbReference type="PANTHER" id="PTHR12236:SF79">
    <property type="entry name" value="CUTICULAR PROTEIN 50CB-RELATED"/>
    <property type="match status" value="1"/>
</dbReference>
<keyword evidence="1 2" id="KW-0193">Cuticle</keyword>
<dbReference type="PROSITE" id="PS00233">
    <property type="entry name" value="CHIT_BIND_RR_1"/>
    <property type="match status" value="1"/>
</dbReference>
<dbReference type="PROSITE" id="PS51155">
    <property type="entry name" value="CHIT_BIND_RR_2"/>
    <property type="match status" value="1"/>
</dbReference>
<evidence type="ECO:0000256" key="1">
    <source>
        <dbReference type="ARBA" id="ARBA00022460"/>
    </source>
</evidence>
<dbReference type="HOGENOM" id="CLU_2416010_0_0_1"/>
<organism evidence="4">
    <name type="scientific">Rhodnius prolixus</name>
    <name type="common">Triatomid bug</name>
    <dbReference type="NCBI Taxonomy" id="13249"/>
    <lineage>
        <taxon>Eukaryota</taxon>
        <taxon>Metazoa</taxon>
        <taxon>Ecdysozoa</taxon>
        <taxon>Arthropoda</taxon>
        <taxon>Hexapoda</taxon>
        <taxon>Insecta</taxon>
        <taxon>Pterygota</taxon>
        <taxon>Neoptera</taxon>
        <taxon>Paraneoptera</taxon>
        <taxon>Hemiptera</taxon>
        <taxon>Heteroptera</taxon>
        <taxon>Panheteroptera</taxon>
        <taxon>Cimicomorpha</taxon>
        <taxon>Reduviidae</taxon>
        <taxon>Triatominae</taxon>
        <taxon>Rhodnius</taxon>
    </lineage>
</organism>
<proteinExistence type="evidence at transcript level"/>
<name>R4FKQ4_RHOPR</name>
<accession>R4FKQ4</accession>
<dbReference type="GO" id="GO:0042302">
    <property type="term" value="F:structural constituent of cuticle"/>
    <property type="evidence" value="ECO:0007669"/>
    <property type="project" value="UniProtKB-UniRule"/>
</dbReference>
<evidence type="ECO:0000256" key="3">
    <source>
        <dbReference type="SAM" id="SignalP"/>
    </source>
</evidence>
<protein>
    <submittedName>
        <fullName evidence="4">Putative cuticle protein</fullName>
    </submittedName>
</protein>
<sequence length="191" mass="22338">MQYCNSIQHLIFILPIIHALPVLPRLSLSDGWSSYYDRDYADSDTYVFGYDLEDAITGNVQFRQEERFPNGTVSGSYGFLEPDGNIKIAHYTADNYGYRVFIENSRGTSMNYPPITMPLEEYKDQFSNYDMYPSDELLSAMESTVTLGQPIQEQHTPPKHYEDFDEWPNNIGHKGNYWNRHYDDMNSYVYK</sequence>
<dbReference type="InterPro" id="IPR031311">
    <property type="entry name" value="CHIT_BIND_RR_consensus"/>
</dbReference>
<dbReference type="GO" id="GO:0031012">
    <property type="term" value="C:extracellular matrix"/>
    <property type="evidence" value="ECO:0007669"/>
    <property type="project" value="TreeGrafter"/>
</dbReference>
<dbReference type="PANTHER" id="PTHR12236">
    <property type="entry name" value="STRUCTURAL CONTITUENT OF CUTICLE"/>
    <property type="match status" value="1"/>
</dbReference>
<keyword evidence="3" id="KW-0732">Signal</keyword>
<dbReference type="VEuPathDB" id="VectorBase:RPRC001565"/>
<dbReference type="Pfam" id="PF00379">
    <property type="entry name" value="Chitin_bind_4"/>
    <property type="match status" value="1"/>
</dbReference>
<dbReference type="EMBL" id="GAHY01002384">
    <property type="protein sequence ID" value="JAA75126.1"/>
    <property type="molecule type" value="mRNA"/>
</dbReference>
<evidence type="ECO:0000313" key="4">
    <source>
        <dbReference type="EMBL" id="JAA75126.1"/>
    </source>
</evidence>
<reference evidence="4" key="1">
    <citation type="submission" date="2013-04" db="EMBL/GenBank/DDBJ databases">
        <title>An insight into the transcriptome of the digestive tract of the blood sucking bug, Rhodnius prolixus.</title>
        <authorList>
            <person name="Ribeiro J.M.C."/>
            <person name="Genta F.A."/>
            <person name="Sorgine M.H.F."/>
            <person name="Paiva-Silva G.O."/>
            <person name="Majerowicz D."/>
            <person name="Medeiros M."/>
            <person name="Koerich L."/>
            <person name="Terra W.R."/>
            <person name="Ferreira C."/>
            <person name="Pimentel A.C."/>
            <person name="Bisch P.M."/>
            <person name="Diniz M.M.P."/>
            <person name="Nascimento R."/>
            <person name="Salmon D."/>
            <person name="Silber A.M."/>
            <person name="Alves M."/>
            <person name="Oliveira M.F."/>
            <person name="Gondim K.C."/>
            <person name="Silva Neto M.A.C."/>
            <person name="Atella G.C."/>
            <person name="Araujo H."/>
            <person name="Dias F.S."/>
            <person name="Polycarpo C.R."/>
            <person name="Fampa P."/>
            <person name="Melo A.C."/>
            <person name="Tanaka A.S."/>
            <person name="Balczun C."/>
            <person name="Oliveira J.H.M."/>
            <person name="Goncalves R."/>
            <person name="Lazoski C."/>
            <person name="Pereira M.A."/>
            <person name="Rivera-Pomar R."/>
            <person name="Diambra L."/>
            <person name="Schaub G.A."/>
            <person name="Garcia E.S."/>
            <person name="Azambuja P."/>
            <person name="Braz G.R.C."/>
            <person name="Oliveira P.L."/>
        </authorList>
    </citation>
    <scope>NUCLEOTIDE SEQUENCE</scope>
</reference>
<feature type="chain" id="PRO_5004365108" evidence="3">
    <location>
        <begin position="20"/>
        <end position="191"/>
    </location>
</feature>